<evidence type="ECO:0000313" key="2">
    <source>
        <dbReference type="EMBL" id="KEG01640.1"/>
    </source>
</evidence>
<keyword evidence="1" id="KW-0472">Membrane</keyword>
<feature type="transmembrane region" description="Helical" evidence="1">
    <location>
        <begin position="148"/>
        <end position="165"/>
    </location>
</feature>
<keyword evidence="1" id="KW-1133">Transmembrane helix</keyword>
<evidence type="ECO:0008006" key="4">
    <source>
        <dbReference type="Google" id="ProtNLM"/>
    </source>
</evidence>
<reference evidence="2 3" key="1">
    <citation type="submission" date="2013-02" db="EMBL/GenBank/DDBJ databases">
        <title>The Genome Sequence of Plasmodium vinckei vinckei.</title>
        <authorList>
            <consortium name="The Broad Institute Genome Sequencing Platform"/>
            <consortium name="The Broad Institute Genome Sequencing Center for Infectious Disease"/>
            <person name="Neafsey D."/>
            <person name="Cheeseman I."/>
            <person name="Volkman S."/>
            <person name="Adams J."/>
            <person name="Walker B."/>
            <person name="Young S.K."/>
            <person name="Zeng Q."/>
            <person name="Gargeya S."/>
            <person name="Fitzgerald M."/>
            <person name="Haas B."/>
            <person name="Abouelleil A."/>
            <person name="Alvarado L."/>
            <person name="Arachchi H.M."/>
            <person name="Berlin A.M."/>
            <person name="Chapman S.B."/>
            <person name="Dewar J."/>
            <person name="Goldberg J."/>
            <person name="Griggs A."/>
            <person name="Gujja S."/>
            <person name="Hansen M."/>
            <person name="Howarth C."/>
            <person name="Imamovic A."/>
            <person name="Larimer J."/>
            <person name="McCowan C."/>
            <person name="Murphy C."/>
            <person name="Neiman D."/>
            <person name="Pearson M."/>
            <person name="Priest M."/>
            <person name="Roberts A."/>
            <person name="Saif S."/>
            <person name="Shea T."/>
            <person name="Sisk P."/>
            <person name="Sykes S."/>
            <person name="Wortman J."/>
            <person name="Nusbaum C."/>
            <person name="Birren B."/>
        </authorList>
    </citation>
    <scope>NUCLEOTIDE SEQUENCE [LARGE SCALE GENOMIC DNA]</scope>
    <source>
        <strain evidence="3">vinckei</strain>
    </source>
</reference>
<keyword evidence="1" id="KW-0812">Transmembrane</keyword>
<gene>
    <name evidence="2" type="ORF">YYE_03740</name>
</gene>
<dbReference type="InterPro" id="IPR006477">
    <property type="entry name" value="Yir_bir_cir"/>
</dbReference>
<accession>A0A081ID82</accession>
<dbReference type="Proteomes" id="UP000030681">
    <property type="component" value="Unassembled WGS sequence"/>
</dbReference>
<evidence type="ECO:0000313" key="3">
    <source>
        <dbReference type="Proteomes" id="UP000030681"/>
    </source>
</evidence>
<feature type="transmembrane region" description="Helical" evidence="1">
    <location>
        <begin position="251"/>
        <end position="273"/>
    </location>
</feature>
<proteinExistence type="predicted"/>
<dbReference type="NCBIfam" id="TIGR01590">
    <property type="entry name" value="yir-bir-cir_Pla"/>
    <property type="match status" value="1"/>
</dbReference>
<name>A0A081ID82_PLAVN</name>
<organism evidence="2 3">
    <name type="scientific">Plasmodium vinckei vinckei</name>
    <dbReference type="NCBI Taxonomy" id="54757"/>
    <lineage>
        <taxon>Eukaryota</taxon>
        <taxon>Sar</taxon>
        <taxon>Alveolata</taxon>
        <taxon>Apicomplexa</taxon>
        <taxon>Aconoidasida</taxon>
        <taxon>Haemosporida</taxon>
        <taxon>Plasmodiidae</taxon>
        <taxon>Plasmodium</taxon>
        <taxon>Plasmodium (Vinckeia)</taxon>
    </lineage>
</organism>
<evidence type="ECO:0000256" key="1">
    <source>
        <dbReference type="SAM" id="Phobius"/>
    </source>
</evidence>
<dbReference type="EMBL" id="KL446951">
    <property type="protein sequence ID" value="KEG01640.1"/>
    <property type="molecule type" value="Genomic_DNA"/>
</dbReference>
<dbReference type="Pfam" id="PF06022">
    <property type="entry name" value="Cir_Bir_Yir"/>
    <property type="match status" value="1"/>
</dbReference>
<dbReference type="AlphaFoldDB" id="A0A081ID82"/>
<sequence length="323" mass="37862">MANSSYDIQKVYKEIGTIDGYFGVKKVNEKITLYYDKSILKYCNYSNTSGTGGCDDYFQWANCGFIYLLMLLKEKFDLEYDKLAEYVILWLSYKLNTAPDRCNMNLVKFYTNYIEKNDYYNKKIKVDGSTTYKDIIDKKKDLMNIKELSKFNGLFYILFLSYYFIDAKDFECTTYLGFVNQFVQNFKDLNNDPKNIESSSFSQILYTLSNDYENIKKIYNDKKSCEIPSIPQLNPKSLVRNPEGTSSGSSILNTVIPGLSAFSVIPVFLGVAYKVNNKELKTIIFKLYFCDPLYALIKKYIYDYHFYISIHYLELINYFKDNI</sequence>
<protein>
    <recommendedName>
        <fullName evidence="4">PIR protein CIR protein</fullName>
    </recommendedName>
</protein>